<sequence>MTRSDPTVIPFPRRNPLHNPVPIHCPFQAAAELRAALLAKTLRQLPHVEDPAQLDEAAILADGLLSDLVVLYRNAIAQAQGRSGDEEL</sequence>
<reference evidence="1 2" key="1">
    <citation type="submission" date="2020-08" db="EMBL/GenBank/DDBJ databases">
        <authorList>
            <person name="Criscuolo A."/>
        </authorList>
    </citation>
    <scope>NUCLEOTIDE SEQUENCE [LARGE SCALE GENOMIC DNA]</scope>
    <source>
        <strain evidence="1">CIP111764</strain>
    </source>
</reference>
<gene>
    <name evidence="1" type="ORF">PSEWESI4_00221</name>
</gene>
<protein>
    <submittedName>
        <fullName evidence="1">Uncharacterized protein</fullName>
    </submittedName>
</protein>
<organism evidence="1 2">
    <name type="scientific">Zestomonas carbonaria</name>
    <dbReference type="NCBI Taxonomy" id="2762745"/>
    <lineage>
        <taxon>Bacteria</taxon>
        <taxon>Pseudomonadati</taxon>
        <taxon>Pseudomonadota</taxon>
        <taxon>Gammaproteobacteria</taxon>
        <taxon>Pseudomonadales</taxon>
        <taxon>Pseudomonadaceae</taxon>
        <taxon>Zestomonas</taxon>
    </lineage>
</organism>
<dbReference type="EMBL" id="CAJFCI010000013">
    <property type="protein sequence ID" value="CAD5105962.1"/>
    <property type="molecule type" value="Genomic_DNA"/>
</dbReference>
<name>A0A7U7EJ64_9GAMM</name>
<proteinExistence type="predicted"/>
<evidence type="ECO:0000313" key="2">
    <source>
        <dbReference type="Proteomes" id="UP000583387"/>
    </source>
</evidence>
<dbReference type="Proteomes" id="UP000583387">
    <property type="component" value="Unassembled WGS sequence"/>
</dbReference>
<evidence type="ECO:0000313" key="1">
    <source>
        <dbReference type="EMBL" id="CAD5105962.1"/>
    </source>
</evidence>
<dbReference type="RefSeq" id="WP_187669359.1">
    <property type="nucleotide sequence ID" value="NZ_CAJFCI010000013.1"/>
</dbReference>
<keyword evidence="2" id="KW-1185">Reference proteome</keyword>
<accession>A0A7U7EJ64</accession>
<comment type="caution">
    <text evidence="1">The sequence shown here is derived from an EMBL/GenBank/DDBJ whole genome shotgun (WGS) entry which is preliminary data.</text>
</comment>
<dbReference type="AlphaFoldDB" id="A0A7U7EJ64"/>